<proteinExistence type="inferred from homology"/>
<dbReference type="GO" id="GO:0051536">
    <property type="term" value="F:iron-sulfur cluster binding"/>
    <property type="evidence" value="ECO:0007669"/>
    <property type="project" value="InterPro"/>
</dbReference>
<comment type="caution">
    <text evidence="3">The sequence shown here is derived from an EMBL/GenBank/DDBJ whole genome shotgun (WGS) entry which is preliminary data.</text>
</comment>
<dbReference type="EMBL" id="PCWQ01000013">
    <property type="protein sequence ID" value="PIR06436.1"/>
    <property type="molecule type" value="Genomic_DNA"/>
</dbReference>
<gene>
    <name evidence="3" type="ORF">COV55_04080</name>
</gene>
<protein>
    <recommendedName>
        <fullName evidence="2">NIF system FeS cluster assembly NifU C-terminal domain-containing protein</fullName>
    </recommendedName>
</protein>
<dbReference type="PANTHER" id="PTHR11178:SF25">
    <property type="entry name" value="NIFU-LIKE PROTEIN 3, CHLOROPLASTIC"/>
    <property type="match status" value="1"/>
</dbReference>
<sequence length="74" mass="8155">MMKNIEKILDKIRPALERDGGSIELVDYDQKKGIVKVSLTGACAHCPMADMTLKGLIEQEIKGQMPEVKEVVAV</sequence>
<name>A0A2H0NEC6_9BACT</name>
<dbReference type="Pfam" id="PF01106">
    <property type="entry name" value="NifU"/>
    <property type="match status" value="1"/>
</dbReference>
<dbReference type="InterPro" id="IPR034904">
    <property type="entry name" value="FSCA_dom_sf"/>
</dbReference>
<dbReference type="InterPro" id="IPR001075">
    <property type="entry name" value="NIF_FeS_clus_asmbl_NifU_C"/>
</dbReference>
<comment type="similarity">
    <text evidence="1">Belongs to the NifU family.</text>
</comment>
<dbReference type="GO" id="GO:0005506">
    <property type="term" value="F:iron ion binding"/>
    <property type="evidence" value="ECO:0007669"/>
    <property type="project" value="InterPro"/>
</dbReference>
<reference evidence="3 4" key="1">
    <citation type="submission" date="2017-09" db="EMBL/GenBank/DDBJ databases">
        <title>Depth-based differentiation of microbial function through sediment-hosted aquifers and enrichment of novel symbionts in the deep terrestrial subsurface.</title>
        <authorList>
            <person name="Probst A.J."/>
            <person name="Ladd B."/>
            <person name="Jarett J.K."/>
            <person name="Geller-Mcgrath D.E."/>
            <person name="Sieber C.M."/>
            <person name="Emerson J.B."/>
            <person name="Anantharaman K."/>
            <person name="Thomas B.C."/>
            <person name="Malmstrom R."/>
            <person name="Stieglmeier M."/>
            <person name="Klingl A."/>
            <person name="Woyke T."/>
            <person name="Ryan C.M."/>
            <person name="Banfield J.F."/>
        </authorList>
    </citation>
    <scope>NUCLEOTIDE SEQUENCE [LARGE SCALE GENOMIC DNA]</scope>
    <source>
        <strain evidence="3">CG11_big_fil_rev_8_21_14_0_20_36_20</strain>
    </source>
</reference>
<dbReference type="Gene3D" id="3.30.300.130">
    <property type="entry name" value="Fe-S cluster assembly (FSCA)"/>
    <property type="match status" value="1"/>
</dbReference>
<evidence type="ECO:0000256" key="1">
    <source>
        <dbReference type="ARBA" id="ARBA00006420"/>
    </source>
</evidence>
<organism evidence="3 4">
    <name type="scientific">Candidatus Komeilibacteria bacterium CG11_big_fil_rev_8_21_14_0_20_36_20</name>
    <dbReference type="NCBI Taxonomy" id="1974477"/>
    <lineage>
        <taxon>Bacteria</taxon>
        <taxon>Candidatus Komeiliibacteriota</taxon>
    </lineage>
</organism>
<dbReference type="AlphaFoldDB" id="A0A2H0NEC6"/>
<feature type="domain" description="NIF system FeS cluster assembly NifU C-terminal" evidence="2">
    <location>
        <begin position="5"/>
        <end position="72"/>
    </location>
</feature>
<evidence type="ECO:0000313" key="4">
    <source>
        <dbReference type="Proteomes" id="UP000230564"/>
    </source>
</evidence>
<dbReference type="GO" id="GO:0016226">
    <property type="term" value="P:iron-sulfur cluster assembly"/>
    <property type="evidence" value="ECO:0007669"/>
    <property type="project" value="InterPro"/>
</dbReference>
<dbReference type="PANTHER" id="PTHR11178">
    <property type="entry name" value="IRON-SULFUR CLUSTER SCAFFOLD PROTEIN NFU-RELATED"/>
    <property type="match status" value="1"/>
</dbReference>
<evidence type="ECO:0000259" key="2">
    <source>
        <dbReference type="Pfam" id="PF01106"/>
    </source>
</evidence>
<accession>A0A2H0NEC6</accession>
<dbReference type="SUPFAM" id="SSF117916">
    <property type="entry name" value="Fe-S cluster assembly (FSCA) domain-like"/>
    <property type="match status" value="1"/>
</dbReference>
<dbReference type="Proteomes" id="UP000230564">
    <property type="component" value="Unassembled WGS sequence"/>
</dbReference>
<evidence type="ECO:0000313" key="3">
    <source>
        <dbReference type="EMBL" id="PIR06436.1"/>
    </source>
</evidence>